<evidence type="ECO:0000256" key="1">
    <source>
        <dbReference type="SAM" id="MobiDB-lite"/>
    </source>
</evidence>
<evidence type="ECO:0000313" key="2">
    <source>
        <dbReference type="EMBL" id="RIB17573.1"/>
    </source>
</evidence>
<reference evidence="2 3" key="1">
    <citation type="submission" date="2018-06" db="EMBL/GenBank/DDBJ databases">
        <title>Comparative genomics reveals the genomic features of Rhizophagus irregularis, R. cerebriforme, R. diaphanum and Gigaspora rosea, and their symbiotic lifestyle signature.</title>
        <authorList>
            <person name="Morin E."/>
            <person name="San Clemente H."/>
            <person name="Chen E.C.H."/>
            <person name="De La Providencia I."/>
            <person name="Hainaut M."/>
            <person name="Kuo A."/>
            <person name="Kohler A."/>
            <person name="Murat C."/>
            <person name="Tang N."/>
            <person name="Roy S."/>
            <person name="Loubradou J."/>
            <person name="Henrissat B."/>
            <person name="Grigoriev I.V."/>
            <person name="Corradi N."/>
            <person name="Roux C."/>
            <person name="Martin F.M."/>
        </authorList>
    </citation>
    <scope>NUCLEOTIDE SEQUENCE [LARGE SCALE GENOMIC DNA]</scope>
    <source>
        <strain evidence="2 3">DAOM 194757</strain>
    </source>
</reference>
<name>A0A397VC44_9GLOM</name>
<feature type="region of interest" description="Disordered" evidence="1">
    <location>
        <begin position="31"/>
        <end position="56"/>
    </location>
</feature>
<dbReference type="OrthoDB" id="2423652at2759"/>
<accession>A0A397VC44</accession>
<gene>
    <name evidence="2" type="ORF">C2G38_2037640</name>
</gene>
<protein>
    <submittedName>
        <fullName evidence="2">Uncharacterized protein</fullName>
    </submittedName>
</protein>
<keyword evidence="3" id="KW-1185">Reference proteome</keyword>
<feature type="compositionally biased region" description="Basic and acidic residues" evidence="1">
    <location>
        <begin position="46"/>
        <end position="56"/>
    </location>
</feature>
<comment type="caution">
    <text evidence="2">The sequence shown here is derived from an EMBL/GenBank/DDBJ whole genome shotgun (WGS) entry which is preliminary data.</text>
</comment>
<organism evidence="2 3">
    <name type="scientific">Gigaspora rosea</name>
    <dbReference type="NCBI Taxonomy" id="44941"/>
    <lineage>
        <taxon>Eukaryota</taxon>
        <taxon>Fungi</taxon>
        <taxon>Fungi incertae sedis</taxon>
        <taxon>Mucoromycota</taxon>
        <taxon>Glomeromycotina</taxon>
        <taxon>Glomeromycetes</taxon>
        <taxon>Diversisporales</taxon>
        <taxon>Gigasporaceae</taxon>
        <taxon>Gigaspora</taxon>
    </lineage>
</organism>
<sequence>MEFDQEFDNNLDYGNLESIYKNEFSDNINSDSLDDECEPISNNMDDEPKTFDRTKPDINWNHESPYGLFGNFTNMAIFIWATKYMICSFNCGDFVKYNSTSETIEIGRIRFCVIGNDIVSVLRHNTNFGCRSCKASKNELTNSTFDIYSNSRYQQITNQKFKNISEQQTNSARLQMSSHYELRLLPGWCIDNSNFSIHALQEFAQDNDNLTDISSFSHFNCSEIKLGSKWGKQEIENAGFVSDNLEANGLLAILNTKIRYYQNASYSIVESNSDFQDVRFCVGEAVETTLSNNGQPAFRVVKGIIEHKWNDNQVYVFINLKWLKFLNKFDNLLGCPIYCLQRACKNDFDRIHPISIVSKSPDTPFVHNCKSKCSPLQHNVTNREYIQNDFFYTAI</sequence>
<evidence type="ECO:0000313" key="3">
    <source>
        <dbReference type="Proteomes" id="UP000266673"/>
    </source>
</evidence>
<dbReference type="AlphaFoldDB" id="A0A397VC44"/>
<dbReference type="EMBL" id="QKWP01000598">
    <property type="protein sequence ID" value="RIB17573.1"/>
    <property type="molecule type" value="Genomic_DNA"/>
</dbReference>
<dbReference type="Proteomes" id="UP000266673">
    <property type="component" value="Unassembled WGS sequence"/>
</dbReference>
<proteinExistence type="predicted"/>